<organism evidence="3 4">
    <name type="scientific">Allacma fusca</name>
    <dbReference type="NCBI Taxonomy" id="39272"/>
    <lineage>
        <taxon>Eukaryota</taxon>
        <taxon>Metazoa</taxon>
        <taxon>Ecdysozoa</taxon>
        <taxon>Arthropoda</taxon>
        <taxon>Hexapoda</taxon>
        <taxon>Collembola</taxon>
        <taxon>Symphypleona</taxon>
        <taxon>Sminthuridae</taxon>
        <taxon>Allacma</taxon>
    </lineage>
</organism>
<dbReference type="PANTHER" id="PTHR43943">
    <property type="entry name" value="DEHYDROGENASE/REDUCTASE (SDR FAMILY) MEMBER 4"/>
    <property type="match status" value="1"/>
</dbReference>
<dbReference type="AlphaFoldDB" id="A0A8J2KSC5"/>
<proteinExistence type="inferred from homology"/>
<sequence>MSSGNVGKLNGKIAIVTASTDGIGFSIAKRLANDGAKVMISSRKQKNVEKALNQFYESGISKENLKGIVCHVGNKEDRTKLIQETLSQFGGIDILVSNAAANPHFGPVLECPESSWDKIFEINVKAPFLLTQEVHPHLVERKGGNIVIISSIAGFQPMQLLGAYSVSKTALLGLTKVMSQQLGSENIR</sequence>
<dbReference type="InterPro" id="IPR002347">
    <property type="entry name" value="SDR_fam"/>
</dbReference>
<evidence type="ECO:0008006" key="5">
    <source>
        <dbReference type="Google" id="ProtNLM"/>
    </source>
</evidence>
<dbReference type="PROSITE" id="PS00061">
    <property type="entry name" value="ADH_SHORT"/>
    <property type="match status" value="1"/>
</dbReference>
<keyword evidence="4" id="KW-1185">Reference proteome</keyword>
<accession>A0A8J2KSC5</accession>
<feature type="non-terminal residue" evidence="3">
    <location>
        <position position="1"/>
    </location>
</feature>
<evidence type="ECO:0000256" key="1">
    <source>
        <dbReference type="ARBA" id="ARBA00006484"/>
    </source>
</evidence>
<evidence type="ECO:0000313" key="3">
    <source>
        <dbReference type="EMBL" id="CAG7730451.1"/>
    </source>
</evidence>
<reference evidence="3" key="1">
    <citation type="submission" date="2021-06" db="EMBL/GenBank/DDBJ databases">
        <authorList>
            <person name="Hodson N. C."/>
            <person name="Mongue J. A."/>
            <person name="Jaron S. K."/>
        </authorList>
    </citation>
    <scope>NUCLEOTIDE SEQUENCE</scope>
</reference>
<protein>
    <recommendedName>
        <fullName evidence="5">Dehydrogenase/reductase SDR family member 4</fullName>
    </recommendedName>
</protein>
<keyword evidence="2" id="KW-0560">Oxidoreductase</keyword>
<dbReference type="EMBL" id="CAJVCH010194634">
    <property type="protein sequence ID" value="CAG7730451.1"/>
    <property type="molecule type" value="Genomic_DNA"/>
</dbReference>
<dbReference type="Pfam" id="PF00106">
    <property type="entry name" value="adh_short"/>
    <property type="match status" value="1"/>
</dbReference>
<gene>
    <name evidence="3" type="ORF">AFUS01_LOCUS19095</name>
</gene>
<dbReference type="GO" id="GO:0004090">
    <property type="term" value="F:carbonyl reductase (NADPH) activity"/>
    <property type="evidence" value="ECO:0007669"/>
    <property type="project" value="TreeGrafter"/>
</dbReference>
<dbReference type="FunFam" id="3.40.50.720:FF:000084">
    <property type="entry name" value="Short-chain dehydrogenase reductase"/>
    <property type="match status" value="1"/>
</dbReference>
<dbReference type="Proteomes" id="UP000708208">
    <property type="component" value="Unassembled WGS sequence"/>
</dbReference>
<comment type="similarity">
    <text evidence="1">Belongs to the short-chain dehydrogenases/reductases (SDR) family.</text>
</comment>
<evidence type="ECO:0000313" key="4">
    <source>
        <dbReference type="Proteomes" id="UP000708208"/>
    </source>
</evidence>
<dbReference type="OrthoDB" id="1669814at2759"/>
<dbReference type="PANTHER" id="PTHR43943:SF2">
    <property type="entry name" value="DEHYDROGENASE_REDUCTASE 4"/>
    <property type="match status" value="1"/>
</dbReference>
<comment type="caution">
    <text evidence="3">The sequence shown here is derived from an EMBL/GenBank/DDBJ whole genome shotgun (WGS) entry which is preliminary data.</text>
</comment>
<name>A0A8J2KSC5_9HEXA</name>
<dbReference type="InterPro" id="IPR020904">
    <property type="entry name" value="Sc_DH/Rdtase_CS"/>
</dbReference>
<evidence type="ECO:0000256" key="2">
    <source>
        <dbReference type="ARBA" id="ARBA00023002"/>
    </source>
</evidence>